<comment type="caution">
    <text evidence="4">The sequence shown here is derived from an EMBL/GenBank/DDBJ whole genome shotgun (WGS) entry which is preliminary data.</text>
</comment>
<gene>
    <name evidence="4" type="ORF">KP509_31G022300</name>
</gene>
<dbReference type="OMA" id="MEMARTK"/>
<dbReference type="Pfam" id="PF03514">
    <property type="entry name" value="GRAS"/>
    <property type="match status" value="1"/>
</dbReference>
<evidence type="ECO:0000313" key="4">
    <source>
        <dbReference type="EMBL" id="KAH7288334.1"/>
    </source>
</evidence>
<dbReference type="Proteomes" id="UP000825935">
    <property type="component" value="Chromosome 31"/>
</dbReference>
<dbReference type="PANTHER" id="PTHR31636">
    <property type="entry name" value="OSJNBA0084A10.13 PROTEIN-RELATED"/>
    <property type="match status" value="1"/>
</dbReference>
<dbReference type="AlphaFoldDB" id="A0A8T2QXL9"/>
<keyword evidence="2" id="KW-0804">Transcription</keyword>
<organism evidence="4 5">
    <name type="scientific">Ceratopteris richardii</name>
    <name type="common">Triangle waterfern</name>
    <dbReference type="NCBI Taxonomy" id="49495"/>
    <lineage>
        <taxon>Eukaryota</taxon>
        <taxon>Viridiplantae</taxon>
        <taxon>Streptophyta</taxon>
        <taxon>Embryophyta</taxon>
        <taxon>Tracheophyta</taxon>
        <taxon>Polypodiopsida</taxon>
        <taxon>Polypodiidae</taxon>
        <taxon>Polypodiales</taxon>
        <taxon>Pteridineae</taxon>
        <taxon>Pteridaceae</taxon>
        <taxon>Parkerioideae</taxon>
        <taxon>Ceratopteris</taxon>
    </lineage>
</organism>
<evidence type="ECO:0000256" key="3">
    <source>
        <dbReference type="SAM" id="MobiDB-lite"/>
    </source>
</evidence>
<dbReference type="OrthoDB" id="2019341at2759"/>
<keyword evidence="1" id="KW-0805">Transcription regulation</keyword>
<sequence length="740" mass="82696">METSLCPESQQAWMDASALQRLPYHLSDQDVYISGDLISSRNDGGGLYEMDSYAVDAFASVTEEDLQCTIGYTEEDVLMLDRPLLDYITNMLMDESIDDQNSMSHDFVAYQSIVSGFYDIIGENASIHFEPASSSNSCGSNDTALGSCSSTSLPTAPSTNGINDHDDMSMAMTPSISGDDGGDHRFGHVLGKNSMLTQNSYSSMYLNDVANTTMDRSRSSGMNDGGYFLMQGVPSMNYMGHMRHHVPFVPTDDIFAVQSESPDSHVPSAKNDDLNLESDYERLYLNRMHNDSGEEGKDYGGRITEKNHYMNATEKPRSHKIHVRGKKGQVGGALDNGVGVSNRRLEAGTALELTELLVSCAQAVSVGDSLRAFGTLQQLRKNGVSPNGNGLHRVIYYFCEALEVRMNGLGTRAYFEAAYGNQLSVSTLLKVTKTALNFIPMFKIAHYFANQSILKAAEGATSLHIVDYGMFFGLQWPCLINALADRNEGPPMLTITAIGFPQPGDNPAKQLEDIGDRLSEYAKTYNVPFKYHAIAASNWEDLDLLSHTAHNGVEEVLVVNCIHSLHHVLDECILASDKSTSCPRQRLLEKVCKLSPNLFVMASLNAAHNSPFFVPRFKEALNYYCSKFDMVDTVWDNSPERMTIEKDCFYRDILNVIACEGPERVERPEMYKQWQARIERAGFLQMPIMPIMLPRSRAFLKKYYHKDFHIDHSANCWMLLSWKGRTMEAISAWKPRIMHN</sequence>
<reference evidence="4" key="1">
    <citation type="submission" date="2021-08" db="EMBL/GenBank/DDBJ databases">
        <title>WGS assembly of Ceratopteris richardii.</title>
        <authorList>
            <person name="Marchant D.B."/>
            <person name="Chen G."/>
            <person name="Jenkins J."/>
            <person name="Shu S."/>
            <person name="Leebens-Mack J."/>
            <person name="Grimwood J."/>
            <person name="Schmutz J."/>
            <person name="Soltis P."/>
            <person name="Soltis D."/>
            <person name="Chen Z.-H."/>
        </authorList>
    </citation>
    <scope>NUCLEOTIDE SEQUENCE</scope>
    <source>
        <strain evidence="4">Whitten #5841</strain>
        <tissue evidence="4">Leaf</tissue>
    </source>
</reference>
<dbReference type="EMBL" id="CM035436">
    <property type="protein sequence ID" value="KAH7288334.1"/>
    <property type="molecule type" value="Genomic_DNA"/>
</dbReference>
<protein>
    <submittedName>
        <fullName evidence="4">Uncharacterized protein</fullName>
    </submittedName>
</protein>
<evidence type="ECO:0000256" key="2">
    <source>
        <dbReference type="ARBA" id="ARBA00023163"/>
    </source>
</evidence>
<evidence type="ECO:0000313" key="5">
    <source>
        <dbReference type="Proteomes" id="UP000825935"/>
    </source>
</evidence>
<accession>A0A8T2QXL9</accession>
<dbReference type="InterPro" id="IPR005202">
    <property type="entry name" value="TF_GRAS"/>
</dbReference>
<proteinExistence type="predicted"/>
<feature type="region of interest" description="Disordered" evidence="3">
    <location>
        <begin position="140"/>
        <end position="184"/>
    </location>
</feature>
<feature type="compositionally biased region" description="Polar residues" evidence="3">
    <location>
        <begin position="140"/>
        <end position="162"/>
    </location>
</feature>
<evidence type="ECO:0000256" key="1">
    <source>
        <dbReference type="ARBA" id="ARBA00023015"/>
    </source>
</evidence>
<keyword evidence="5" id="KW-1185">Reference proteome</keyword>
<name>A0A8T2QXL9_CERRI</name>
<dbReference type="PROSITE" id="PS50985">
    <property type="entry name" value="GRAS"/>
    <property type="match status" value="1"/>
</dbReference>